<organism evidence="1 2">
    <name type="scientific">Luteipulveratus halotolerans</name>
    <dbReference type="NCBI Taxonomy" id="1631356"/>
    <lineage>
        <taxon>Bacteria</taxon>
        <taxon>Bacillati</taxon>
        <taxon>Actinomycetota</taxon>
        <taxon>Actinomycetes</taxon>
        <taxon>Micrococcales</taxon>
        <taxon>Dermacoccaceae</taxon>
        <taxon>Luteipulveratus</taxon>
    </lineage>
</organism>
<accession>A0A0L6CJV5</accession>
<dbReference type="OrthoDB" id="3638692at2"/>
<dbReference type="RefSeq" id="WP_050670479.1">
    <property type="nucleotide sequence ID" value="NZ_LAIR01000002.1"/>
</dbReference>
<evidence type="ECO:0000313" key="2">
    <source>
        <dbReference type="Proteomes" id="UP000037397"/>
    </source>
</evidence>
<proteinExistence type="predicted"/>
<comment type="caution">
    <text evidence="1">The sequence shown here is derived from an EMBL/GenBank/DDBJ whole genome shotgun (WGS) entry which is preliminary data.</text>
</comment>
<evidence type="ECO:0000313" key="1">
    <source>
        <dbReference type="EMBL" id="KNX38067.1"/>
    </source>
</evidence>
<sequence length="110" mass="11703">MSTGQELRDEGTAAVIAADVAPHRGYGDHVRAALDALANGGMTFTAEDVRELADKLAPADVEPHSPNLIPAVMGGWASAGRIHAVRMTKTTRASRRYSRNLVWLGGPEPE</sequence>
<dbReference type="AlphaFoldDB" id="A0A0L6CJV5"/>
<name>A0A0L6CJV5_9MICO</name>
<gene>
    <name evidence="1" type="ORF">VV01_14415</name>
</gene>
<dbReference type="EMBL" id="LAIR01000002">
    <property type="protein sequence ID" value="KNX38067.1"/>
    <property type="molecule type" value="Genomic_DNA"/>
</dbReference>
<dbReference type="Proteomes" id="UP000037397">
    <property type="component" value="Unassembled WGS sequence"/>
</dbReference>
<reference evidence="2" key="1">
    <citation type="submission" date="2015-03" db="EMBL/GenBank/DDBJ databases">
        <title>Luteipulveratus halotolerans sp. nov., a novel actinobacterium (Dermacoccaceae) from Sarawak, Malaysia.</title>
        <authorList>
            <person name="Juboi H."/>
            <person name="Basik A."/>
            <person name="Shamsul S.S."/>
            <person name="Arnold P."/>
            <person name="Schmitt E.K."/>
            <person name="Sanglier J.-J."/>
            <person name="Yeo T."/>
        </authorList>
    </citation>
    <scope>NUCLEOTIDE SEQUENCE [LARGE SCALE GENOMIC DNA]</scope>
    <source>
        <strain evidence="2">C296001</strain>
    </source>
</reference>
<protein>
    <submittedName>
        <fullName evidence="1">Uncharacterized protein</fullName>
    </submittedName>
</protein>
<keyword evidence="2" id="KW-1185">Reference proteome</keyword>